<evidence type="ECO:0000256" key="1">
    <source>
        <dbReference type="SAM" id="MobiDB-lite"/>
    </source>
</evidence>
<dbReference type="OrthoDB" id="1191296at2"/>
<dbReference type="Proteomes" id="UP000007590">
    <property type="component" value="Chromosome"/>
</dbReference>
<protein>
    <submittedName>
        <fullName evidence="3">RHS repeat-associated core domain protein</fullName>
    </submittedName>
</protein>
<feature type="compositionally biased region" description="Basic and acidic residues" evidence="1">
    <location>
        <begin position="1137"/>
        <end position="1151"/>
    </location>
</feature>
<dbReference type="RefSeq" id="WP_014679765.1">
    <property type="nucleotide sequence ID" value="NC_017770.1"/>
</dbReference>
<dbReference type="STRING" id="929556.Solca_1458"/>
<dbReference type="KEGG" id="scn:Solca_1458"/>
<keyword evidence="4" id="KW-1185">Reference proteome</keyword>
<dbReference type="Gene3D" id="2.180.10.10">
    <property type="entry name" value="RHS repeat-associated core"/>
    <property type="match status" value="1"/>
</dbReference>
<evidence type="ECO:0000313" key="4">
    <source>
        <dbReference type="Proteomes" id="UP000007590"/>
    </source>
</evidence>
<evidence type="ECO:0000313" key="3">
    <source>
        <dbReference type="EMBL" id="AFD06538.1"/>
    </source>
</evidence>
<dbReference type="PANTHER" id="PTHR32305">
    <property type="match status" value="1"/>
</dbReference>
<dbReference type="NCBIfam" id="TIGR03696">
    <property type="entry name" value="Rhs_assc_core"/>
    <property type="match status" value="1"/>
</dbReference>
<dbReference type="eggNOG" id="COG3209">
    <property type="taxonomic scope" value="Bacteria"/>
</dbReference>
<organism evidence="3 4">
    <name type="scientific">Solitalea canadensis (strain ATCC 29591 / DSM 3403 / JCM 21819 / LMG 8368 / NBRC 15130 / NCIMB 12057 / USAM 9D)</name>
    <name type="common">Flexibacter canadensis</name>
    <dbReference type="NCBI Taxonomy" id="929556"/>
    <lineage>
        <taxon>Bacteria</taxon>
        <taxon>Pseudomonadati</taxon>
        <taxon>Bacteroidota</taxon>
        <taxon>Sphingobacteriia</taxon>
        <taxon>Sphingobacteriales</taxon>
        <taxon>Sphingobacteriaceae</taxon>
        <taxon>Solitalea</taxon>
    </lineage>
</organism>
<reference evidence="3" key="1">
    <citation type="submission" date="2012-02" db="EMBL/GenBank/DDBJ databases">
        <title>The complete genome of Solitalea canadensis DSM 3403.</title>
        <authorList>
            <consortium name="US DOE Joint Genome Institute (JGI-PGF)"/>
            <person name="Lucas S."/>
            <person name="Copeland A."/>
            <person name="Lapidus A."/>
            <person name="Glavina del Rio T."/>
            <person name="Dalin E."/>
            <person name="Tice H."/>
            <person name="Bruce D."/>
            <person name="Goodwin L."/>
            <person name="Pitluck S."/>
            <person name="Peters L."/>
            <person name="Ovchinnikova G."/>
            <person name="Lu M."/>
            <person name="Kyrpides N."/>
            <person name="Mavromatis K."/>
            <person name="Ivanova N."/>
            <person name="Brettin T."/>
            <person name="Detter J.C."/>
            <person name="Han C."/>
            <person name="Larimer F."/>
            <person name="Land M."/>
            <person name="Hauser L."/>
            <person name="Markowitz V."/>
            <person name="Cheng J.-F."/>
            <person name="Hugenholtz P."/>
            <person name="Woyke T."/>
            <person name="Wu D."/>
            <person name="Spring S."/>
            <person name="Schroeder M."/>
            <person name="Kopitz M."/>
            <person name="Brambilla E."/>
            <person name="Klenk H.-P."/>
            <person name="Eisen J.A."/>
        </authorList>
    </citation>
    <scope>NUCLEOTIDE SEQUENCE</scope>
    <source>
        <strain evidence="3">DSM 3403</strain>
    </source>
</reference>
<dbReference type="InterPro" id="IPR045619">
    <property type="entry name" value="DUF6443"/>
</dbReference>
<proteinExistence type="predicted"/>
<dbReference type="Gene3D" id="2.60.40.2700">
    <property type="match status" value="1"/>
</dbReference>
<feature type="region of interest" description="Disordered" evidence="1">
    <location>
        <begin position="1101"/>
        <end position="1162"/>
    </location>
</feature>
<accession>H8KVN5</accession>
<dbReference type="HOGENOM" id="CLU_004466_1_0_10"/>
<dbReference type="EMBL" id="CP003349">
    <property type="protein sequence ID" value="AFD06538.1"/>
    <property type="molecule type" value="Genomic_DNA"/>
</dbReference>
<gene>
    <name evidence="3" type="ordered locus">Solca_1458</name>
</gene>
<dbReference type="PANTHER" id="PTHR32305:SF15">
    <property type="entry name" value="PROTEIN RHSA-RELATED"/>
    <property type="match status" value="1"/>
</dbReference>
<dbReference type="InterPro" id="IPR050708">
    <property type="entry name" value="T6SS_VgrG/RHS"/>
</dbReference>
<evidence type="ECO:0000259" key="2">
    <source>
        <dbReference type="Pfam" id="PF20041"/>
    </source>
</evidence>
<feature type="domain" description="DUF6443" evidence="2">
    <location>
        <begin position="228"/>
        <end position="350"/>
    </location>
</feature>
<dbReference type="Pfam" id="PF20041">
    <property type="entry name" value="DUF6443"/>
    <property type="match status" value="1"/>
</dbReference>
<feature type="compositionally biased region" description="Polar residues" evidence="1">
    <location>
        <begin position="1117"/>
        <end position="1136"/>
    </location>
</feature>
<name>H8KVN5_SOLCM</name>
<sequence>MKFKYLVNRFSLLLISILLCFNGFSKTLSGNSKGKAIGYIIGQSEVFDGLVYNYYVSDGASFYFFNVENGEIVANHSSWIEVKWNCGATSGRVTAYDEYYIESACLDVVIGSGLTAGTISGNQTICSGSSPTPFTQTSPSGGDGIYTYQWQSSSNGSTWTNISGATAATYSAPTLTATTYYRRNVTNGCYGTVSSSAIMVTVLQQQTSQDQNYILTHTIRRSGVTDPTLVSGLSVEDVNQQVQYFDGLGRPLQVVTVQGSPKKRDLVQPMEYDAFGRETKTYLPYVSPDCPTSAYRSNALTAGQGVWAHYKLTTQSVDTTSFPFSETMLEASPLNRATEQGAPGKAFRVLKDAIGGSTLLGNTIKTEYGTNTATEAKRWTVTTNGATGTTNYGVGQLHKITLMDENWKIANGQVGKMEEFKDKLGRVVLKRIYNKNPQGTIETLSTYYAYDDFGNLRYVLPPAVTVSSFVETDAQFKDLMYGYHYDGRKRVVEKKIPGKDWEYLVYNKLDQLVLTQDGNQRAAKEWTYTKYDAIGRVTNTGKYVHATVVTQSQMVAAVNAVATLWESRPIGNDYTNVAFPTSGVTQLYTVNYYDDYSFPQASIYPYQTDTLNTKSDMVRGLLTGTKVNVLGSADFLWTVNYYDKDGRVIQQHNQNYVGGKDVINTKYSFVGQPLVVKRVHTGRNGNAVTLINWYEYDHMGRKKRTLQKVNSEQRIILAAYDYNELGQQVAKKLNSRNNGNTYTQTVKYNYNIRGWLTKINDPAAMGTDKFGLTLKYDNGTDPQYNGNISGIDWKGAKVNLLQSYAFSYDKLNRLMNAQSTAGGSYNERIDGYDLMGNIQKLSRRSIVNSVSTVIDSLTYTYSGNRLTAVEDKGTSAAGFVNGKTQPKEYFYDVNGNMTRDYNAGLDTILYNYLNLPTLIKKGAQTIRYVYDAGGLKLRRISGGTIDSLEYDNGIQYSGGSIDFLQTEEGMAYRNGTSPYIYRYNLTDHLGNVRVTVNEDGSVLQEDSYYAFGMRMSLTNNSMPSPQNRYLYNGKEEQDVTNWLDYGARFYDPTLGRWNVVDPLAELSKRNSPYIYGKNNPLRFIDPDGMADKDVFGRNKYDENGIYIPPTDRGSVSEGISQQQQSTEGSSNTSQTNNDREKKKNEKNKEDAPSSSTGEQVEEKVKEITNDVASSFVLLGTTLYSIVGNQIVVVWNEGPHEGLAYNRKYYSRVPYRLVDWKLVPTKNPGTTSSTTENDIELLKSSSNVLLTFIPVKSPFVTEIPFVNKAINKVVDYGTKKAIKVSRDKALEQIK</sequence>
<dbReference type="InterPro" id="IPR022385">
    <property type="entry name" value="Rhs_assc_core"/>
</dbReference>